<keyword evidence="6 7" id="KW-0143">Chaperone</keyword>
<dbReference type="GO" id="GO:0051082">
    <property type="term" value="F:unfolded protein binding"/>
    <property type="evidence" value="ECO:0007669"/>
    <property type="project" value="TreeGrafter"/>
</dbReference>
<dbReference type="GO" id="GO:0006457">
    <property type="term" value="P:protein folding"/>
    <property type="evidence" value="ECO:0007669"/>
    <property type="project" value="InterPro"/>
</dbReference>
<dbReference type="GO" id="GO:0000774">
    <property type="term" value="F:adenyl-nucleotide exchange factor activity"/>
    <property type="evidence" value="ECO:0007669"/>
    <property type="project" value="InterPro"/>
</dbReference>
<keyword evidence="4 7" id="KW-0963">Cytoplasm</keyword>
<evidence type="ECO:0000256" key="8">
    <source>
        <dbReference type="RuleBase" id="RU000639"/>
    </source>
</evidence>
<dbReference type="PANTHER" id="PTHR21237">
    <property type="entry name" value="GRPE PROTEIN"/>
    <property type="match status" value="1"/>
</dbReference>
<evidence type="ECO:0000256" key="1">
    <source>
        <dbReference type="ARBA" id="ARBA00004496"/>
    </source>
</evidence>
<dbReference type="RefSeq" id="WP_116669378.1">
    <property type="nucleotide sequence ID" value="NZ_CASEFK010000019.1"/>
</dbReference>
<dbReference type="PANTHER" id="PTHR21237:SF23">
    <property type="entry name" value="GRPE PROTEIN HOMOLOG, MITOCHONDRIAL"/>
    <property type="match status" value="1"/>
</dbReference>
<dbReference type="NCBIfam" id="NF010738">
    <property type="entry name" value="PRK14140.1"/>
    <property type="match status" value="1"/>
</dbReference>
<dbReference type="AlphaFoldDB" id="A0A2U1S6H8"/>
<feature type="compositionally biased region" description="Basic and acidic residues" evidence="10">
    <location>
        <begin position="1"/>
        <end position="13"/>
    </location>
</feature>
<dbReference type="SUPFAM" id="SSF51064">
    <property type="entry name" value="Head domain of nucleotide exchange factor GrpE"/>
    <property type="match status" value="1"/>
</dbReference>
<dbReference type="GO" id="GO:0042803">
    <property type="term" value="F:protein homodimerization activity"/>
    <property type="evidence" value="ECO:0007669"/>
    <property type="project" value="InterPro"/>
</dbReference>
<protein>
    <recommendedName>
        <fullName evidence="7 8">Protein GrpE</fullName>
    </recommendedName>
    <alternativeName>
        <fullName evidence="7">HSP-70 cofactor</fullName>
    </alternativeName>
</protein>
<evidence type="ECO:0000313" key="12">
    <source>
        <dbReference type="Proteomes" id="UP000245577"/>
    </source>
</evidence>
<evidence type="ECO:0000256" key="5">
    <source>
        <dbReference type="ARBA" id="ARBA00023016"/>
    </source>
</evidence>
<evidence type="ECO:0000256" key="7">
    <source>
        <dbReference type="HAMAP-Rule" id="MF_01151"/>
    </source>
</evidence>
<dbReference type="PROSITE" id="PS01071">
    <property type="entry name" value="GRPE"/>
    <property type="match status" value="1"/>
</dbReference>
<comment type="subcellular location">
    <subcellularLocation>
        <location evidence="1 7">Cytoplasm</location>
    </subcellularLocation>
</comment>
<dbReference type="Proteomes" id="UP000245577">
    <property type="component" value="Unassembled WGS sequence"/>
</dbReference>
<evidence type="ECO:0000313" key="11">
    <source>
        <dbReference type="EMBL" id="PWB85726.1"/>
    </source>
</evidence>
<dbReference type="GO" id="GO:0051087">
    <property type="term" value="F:protein-folding chaperone binding"/>
    <property type="evidence" value="ECO:0007669"/>
    <property type="project" value="InterPro"/>
</dbReference>
<evidence type="ECO:0000256" key="4">
    <source>
        <dbReference type="ARBA" id="ARBA00022490"/>
    </source>
</evidence>
<comment type="function">
    <text evidence="7 8">Participates actively in the response to hyperosmotic and heat shock by preventing the aggregation of stress-denatured proteins, in association with DnaK and GrpE. It is the nucleotide exchange factor for DnaK and may function as a thermosensor. Unfolded proteins bind initially to DnaJ; upon interaction with the DnaJ-bound protein, DnaK hydrolyzes its bound ATP, resulting in the formation of a stable complex. GrpE releases ADP from DnaK; ATP binding to DnaK triggers the release of the substrate protein, thus completing the reaction cycle. Several rounds of ATP-dependent interactions between DnaJ, DnaK and GrpE are required for fully efficient folding.</text>
</comment>
<organism evidence="11 12">
    <name type="scientific">Methanobrevibacter woesei</name>
    <dbReference type="NCBI Taxonomy" id="190976"/>
    <lineage>
        <taxon>Archaea</taxon>
        <taxon>Methanobacteriati</taxon>
        <taxon>Methanobacteriota</taxon>
        <taxon>Methanomada group</taxon>
        <taxon>Methanobacteria</taxon>
        <taxon>Methanobacteriales</taxon>
        <taxon>Methanobacteriaceae</taxon>
        <taxon>Methanobrevibacter</taxon>
    </lineage>
</organism>
<proteinExistence type="inferred from homology"/>
<dbReference type="Pfam" id="PF01025">
    <property type="entry name" value="GrpE"/>
    <property type="match status" value="1"/>
</dbReference>
<dbReference type="HAMAP" id="MF_01151">
    <property type="entry name" value="GrpE"/>
    <property type="match status" value="1"/>
</dbReference>
<comment type="caution">
    <text evidence="11">The sequence shown here is derived from an EMBL/GenBank/DDBJ whole genome shotgun (WGS) entry which is preliminary data.</text>
</comment>
<dbReference type="FunFam" id="2.30.22.10:FF:000001">
    <property type="entry name" value="Protein GrpE"/>
    <property type="match status" value="1"/>
</dbReference>
<dbReference type="CDD" id="cd00446">
    <property type="entry name" value="GrpE"/>
    <property type="match status" value="1"/>
</dbReference>
<comment type="subunit">
    <text evidence="3 7">Homodimer.</text>
</comment>
<dbReference type="InterPro" id="IPR000740">
    <property type="entry name" value="GrpE"/>
</dbReference>
<evidence type="ECO:0000256" key="2">
    <source>
        <dbReference type="ARBA" id="ARBA00009054"/>
    </source>
</evidence>
<evidence type="ECO:0000256" key="6">
    <source>
        <dbReference type="ARBA" id="ARBA00023186"/>
    </source>
</evidence>
<keyword evidence="12" id="KW-1185">Reference proteome</keyword>
<dbReference type="InterPro" id="IPR013805">
    <property type="entry name" value="GrpE_CC"/>
</dbReference>
<reference evidence="11 12" key="1">
    <citation type="submission" date="2017-03" db="EMBL/GenBank/DDBJ databases">
        <title>Genome sequence of Methanobrevibacter wosei.</title>
        <authorList>
            <person name="Poehlein A."/>
            <person name="Seedorf H."/>
            <person name="Daniel R."/>
        </authorList>
    </citation>
    <scope>NUCLEOTIDE SEQUENCE [LARGE SCALE GENOMIC DNA]</scope>
    <source>
        <strain evidence="11 12">DSM 11979</strain>
    </source>
</reference>
<dbReference type="GO" id="GO:0005737">
    <property type="term" value="C:cytoplasm"/>
    <property type="evidence" value="ECO:0007669"/>
    <property type="project" value="UniProtKB-SubCell"/>
</dbReference>
<evidence type="ECO:0000256" key="3">
    <source>
        <dbReference type="ARBA" id="ARBA00011738"/>
    </source>
</evidence>
<gene>
    <name evidence="7 11" type="primary">grpE</name>
    <name evidence="11" type="ORF">MBBWO_05650</name>
</gene>
<comment type="similarity">
    <text evidence="2 7 9">Belongs to the GrpE family.</text>
</comment>
<sequence>MANDKKDEKKNDLQEETQEELLEKLESKNEEIAKLQEELEKQEDQTNEYISYSQRLQADFENYKRHSEKQNAEIIKYANEQLISNILDSYEDLERALNQSNNEKELREGVELIYSKLKDILEKEGLKEIPTEGEKFDPFKHEALMAENNDDFENGYIIEELMKGYTLKDKVLKYSKVKVCKK</sequence>
<dbReference type="InterPro" id="IPR009012">
    <property type="entry name" value="GrpE_head"/>
</dbReference>
<feature type="region of interest" description="Disordered" evidence="10">
    <location>
        <begin position="1"/>
        <end position="25"/>
    </location>
</feature>
<dbReference type="Gene3D" id="3.90.20.20">
    <property type="match status" value="1"/>
</dbReference>
<name>A0A2U1S6H8_9EURY</name>
<dbReference type="OrthoDB" id="372230at2157"/>
<accession>A0A2U1S6H8</accession>
<dbReference type="EMBL" id="MZGU01000004">
    <property type="protein sequence ID" value="PWB85726.1"/>
    <property type="molecule type" value="Genomic_DNA"/>
</dbReference>
<evidence type="ECO:0000256" key="9">
    <source>
        <dbReference type="RuleBase" id="RU004478"/>
    </source>
</evidence>
<keyword evidence="5 7" id="KW-0346">Stress response</keyword>
<dbReference type="PRINTS" id="PR00773">
    <property type="entry name" value="GRPEPROTEIN"/>
</dbReference>
<evidence type="ECO:0000256" key="10">
    <source>
        <dbReference type="SAM" id="MobiDB-lite"/>
    </source>
</evidence>
<dbReference type="SUPFAM" id="SSF58014">
    <property type="entry name" value="Coiled-coil domain of nucleotide exchange factor GrpE"/>
    <property type="match status" value="1"/>
</dbReference>
<dbReference type="Gene3D" id="2.30.22.10">
    <property type="entry name" value="Head domain of nucleotide exchange factor GrpE"/>
    <property type="match status" value="1"/>
</dbReference>